<dbReference type="InterPro" id="IPR043957">
    <property type="entry name" value="Vanin_C"/>
</dbReference>
<dbReference type="InParanoid" id="B4JNK9"/>
<evidence type="ECO:0000256" key="3">
    <source>
        <dbReference type="SAM" id="MobiDB-lite"/>
    </source>
</evidence>
<dbReference type="Pfam" id="PF19018">
    <property type="entry name" value="Vanin_C"/>
    <property type="match status" value="1"/>
</dbReference>
<dbReference type="FunCoup" id="B4JNK9">
    <property type="interactions" value="28"/>
</dbReference>
<evidence type="ECO:0000256" key="1">
    <source>
        <dbReference type="ARBA" id="ARBA00008225"/>
    </source>
</evidence>
<accession>B4JNK9</accession>
<keyword evidence="2" id="KW-0378">Hydrolase</keyword>
<dbReference type="Gene3D" id="3.60.110.10">
    <property type="entry name" value="Carbon-nitrogen hydrolase"/>
    <property type="match status" value="1"/>
</dbReference>
<dbReference type="STRING" id="7222.B4JNK9"/>
<dbReference type="eggNOG" id="KOG0806">
    <property type="taxonomic scope" value="Eukaryota"/>
</dbReference>
<keyword evidence="7" id="KW-1185">Reference proteome</keyword>
<proteinExistence type="inferred from homology"/>
<evidence type="ECO:0000259" key="5">
    <source>
        <dbReference type="PROSITE" id="PS50263"/>
    </source>
</evidence>
<evidence type="ECO:0000256" key="2">
    <source>
        <dbReference type="ARBA" id="ARBA00022801"/>
    </source>
</evidence>
<feature type="chain" id="PRO_5002812720" evidence="4">
    <location>
        <begin position="21"/>
        <end position="559"/>
    </location>
</feature>
<dbReference type="HOGENOM" id="CLU_033209_1_0_1"/>
<dbReference type="PANTHER" id="PTHR10609:SF14">
    <property type="entry name" value="BIOTINIDASE"/>
    <property type="match status" value="1"/>
</dbReference>
<dbReference type="KEGG" id="dgr:6565784"/>
<feature type="signal peptide" evidence="4">
    <location>
        <begin position="1"/>
        <end position="20"/>
    </location>
</feature>
<dbReference type="SUPFAM" id="SSF56317">
    <property type="entry name" value="Carbon-nitrogen hydrolase"/>
    <property type="match status" value="1"/>
</dbReference>
<gene>
    <name evidence="6" type="primary">Dgri\GH24838</name>
    <name evidence="6" type="ORF">Dgri_GH24838</name>
</gene>
<dbReference type="EMBL" id="CH916371">
    <property type="protein sequence ID" value="EDV92302.1"/>
    <property type="molecule type" value="Genomic_DNA"/>
</dbReference>
<dbReference type="OMA" id="HLWRHEY"/>
<dbReference type="InterPro" id="IPR003010">
    <property type="entry name" value="C-N_Hydrolase"/>
</dbReference>
<feature type="region of interest" description="Disordered" evidence="3">
    <location>
        <begin position="517"/>
        <end position="538"/>
    </location>
</feature>
<dbReference type="Pfam" id="PF00795">
    <property type="entry name" value="CN_hydrolase"/>
    <property type="match status" value="1"/>
</dbReference>
<dbReference type="PANTHER" id="PTHR10609">
    <property type="entry name" value="BIOTINIDASE-RELATED"/>
    <property type="match status" value="1"/>
</dbReference>
<dbReference type="GO" id="GO:0006325">
    <property type="term" value="P:chromatin organization"/>
    <property type="evidence" value="ECO:0007669"/>
    <property type="project" value="EnsemblMetazoa"/>
</dbReference>
<protein>
    <submittedName>
        <fullName evidence="6">GH24838</fullName>
    </submittedName>
</protein>
<dbReference type="InterPro" id="IPR036526">
    <property type="entry name" value="C-N_Hydrolase_sf"/>
</dbReference>
<comment type="similarity">
    <text evidence="1">Belongs to the carbon-nitrogen hydrolase superfamily. BTD/VNN family.</text>
</comment>
<dbReference type="AlphaFoldDB" id="B4JNK9"/>
<sequence>MNNNALFLLLLATLLTGTRQLSLPTDNSYVAGVVEYLVETGTQRERTSKATAGFVKILESSDASDLDIIVFPEYVLNSPEMATFVPSPSQNVTPCISPDYELFMVELSCASRARNIYVAFNVVEKELCGDGVVRSDTLSPCPASGVRLFNTNVVLDRRGQVISRYRKSHLWRREYNSRSLIRQPELSTFETDFGVTFGHFICFDMLFYEPAMQLLIERNVTDIIYTTYWFSELPFLGAIQLQEGWAYANNVNLLAADGSQPAGRTTGSGIYAGRAGRLVAEIYEEPTIKLLKARLPKRPVAGGGPLFEMPPQVVPSFQAQLVTPRFTRLATYRDYNLDIFTTELLEVNFTQITNKTLCHHDFCCTFDAQRRPIGSSADHVAYRYRLGVYRGNDTTFILVDRSEQAVCAIFACLDEQLFSCGRIFPTGTSVANTYYFDRIRIEGVFPGAPRRLIMPSTLDGVMMPLNVAQYNWTETPPAKELKDTRVQMELLSPKNDLLTFGIWANYFTQLPTTHNLDHLQPTPGANSTAPPGTDGGAGRSTIAPAATLCLLLFSLIVQL</sequence>
<dbReference type="InterPro" id="IPR040154">
    <property type="entry name" value="Biotinidase/VNN"/>
</dbReference>
<keyword evidence="4" id="KW-0732">Signal</keyword>
<dbReference type="PhylomeDB" id="B4JNK9"/>
<feature type="domain" description="CN hydrolase" evidence="5">
    <location>
        <begin position="36"/>
        <end position="297"/>
    </location>
</feature>
<organism evidence="7">
    <name type="scientific">Drosophila grimshawi</name>
    <name type="common">Hawaiian fruit fly</name>
    <name type="synonym">Idiomyia grimshawi</name>
    <dbReference type="NCBI Taxonomy" id="7222"/>
    <lineage>
        <taxon>Eukaryota</taxon>
        <taxon>Metazoa</taxon>
        <taxon>Ecdysozoa</taxon>
        <taxon>Arthropoda</taxon>
        <taxon>Hexapoda</taxon>
        <taxon>Insecta</taxon>
        <taxon>Pterygota</taxon>
        <taxon>Neoptera</taxon>
        <taxon>Endopterygota</taxon>
        <taxon>Diptera</taxon>
        <taxon>Brachycera</taxon>
        <taxon>Muscomorpha</taxon>
        <taxon>Ephydroidea</taxon>
        <taxon>Drosophilidae</taxon>
        <taxon>Drosophila</taxon>
        <taxon>Hawaiian Drosophila</taxon>
    </lineage>
</organism>
<dbReference type="OrthoDB" id="10250282at2759"/>
<evidence type="ECO:0000313" key="6">
    <source>
        <dbReference type="EMBL" id="EDV92302.1"/>
    </source>
</evidence>
<name>B4JNK9_DROGR</name>
<dbReference type="Proteomes" id="UP000001070">
    <property type="component" value="Unassembled WGS sequence"/>
</dbReference>
<evidence type="ECO:0000313" key="7">
    <source>
        <dbReference type="Proteomes" id="UP000001070"/>
    </source>
</evidence>
<reference evidence="6 7" key="1">
    <citation type="journal article" date="2007" name="Nature">
        <title>Evolution of genes and genomes on the Drosophila phylogeny.</title>
        <authorList>
            <consortium name="Drosophila 12 Genomes Consortium"/>
            <person name="Clark A.G."/>
            <person name="Eisen M.B."/>
            <person name="Smith D.R."/>
            <person name="Bergman C.M."/>
            <person name="Oliver B."/>
            <person name="Markow T.A."/>
            <person name="Kaufman T.C."/>
            <person name="Kellis M."/>
            <person name="Gelbart W."/>
            <person name="Iyer V.N."/>
            <person name="Pollard D.A."/>
            <person name="Sackton T.B."/>
            <person name="Larracuente A.M."/>
            <person name="Singh N.D."/>
            <person name="Abad J.P."/>
            <person name="Abt D.N."/>
            <person name="Adryan B."/>
            <person name="Aguade M."/>
            <person name="Akashi H."/>
            <person name="Anderson W.W."/>
            <person name="Aquadro C.F."/>
            <person name="Ardell D.H."/>
            <person name="Arguello R."/>
            <person name="Artieri C.G."/>
            <person name="Barbash D.A."/>
            <person name="Barker D."/>
            <person name="Barsanti P."/>
            <person name="Batterham P."/>
            <person name="Batzoglou S."/>
            <person name="Begun D."/>
            <person name="Bhutkar A."/>
            <person name="Blanco E."/>
            <person name="Bosak S.A."/>
            <person name="Bradley R.K."/>
            <person name="Brand A.D."/>
            <person name="Brent M.R."/>
            <person name="Brooks A.N."/>
            <person name="Brown R.H."/>
            <person name="Butlin R.K."/>
            <person name="Caggese C."/>
            <person name="Calvi B.R."/>
            <person name="Bernardo de Carvalho A."/>
            <person name="Caspi A."/>
            <person name="Castrezana S."/>
            <person name="Celniker S.E."/>
            <person name="Chang J.L."/>
            <person name="Chapple C."/>
            <person name="Chatterji S."/>
            <person name="Chinwalla A."/>
            <person name="Civetta A."/>
            <person name="Clifton S.W."/>
            <person name="Comeron J.M."/>
            <person name="Costello J.C."/>
            <person name="Coyne J.A."/>
            <person name="Daub J."/>
            <person name="David R.G."/>
            <person name="Delcher A.L."/>
            <person name="Delehaunty K."/>
            <person name="Do C.B."/>
            <person name="Ebling H."/>
            <person name="Edwards K."/>
            <person name="Eickbush T."/>
            <person name="Evans J.D."/>
            <person name="Filipski A."/>
            <person name="Findeiss S."/>
            <person name="Freyhult E."/>
            <person name="Fulton L."/>
            <person name="Fulton R."/>
            <person name="Garcia A.C."/>
            <person name="Gardiner A."/>
            <person name="Garfield D.A."/>
            <person name="Garvin B.E."/>
            <person name="Gibson G."/>
            <person name="Gilbert D."/>
            <person name="Gnerre S."/>
            <person name="Godfrey J."/>
            <person name="Good R."/>
            <person name="Gotea V."/>
            <person name="Gravely B."/>
            <person name="Greenberg A.J."/>
            <person name="Griffiths-Jones S."/>
            <person name="Gross S."/>
            <person name="Guigo R."/>
            <person name="Gustafson E.A."/>
            <person name="Haerty W."/>
            <person name="Hahn M.W."/>
            <person name="Halligan D.L."/>
            <person name="Halpern A.L."/>
            <person name="Halter G.M."/>
            <person name="Han M.V."/>
            <person name="Heger A."/>
            <person name="Hillier L."/>
            <person name="Hinrichs A.S."/>
            <person name="Holmes I."/>
            <person name="Hoskins R.A."/>
            <person name="Hubisz M.J."/>
            <person name="Hultmark D."/>
            <person name="Huntley M.A."/>
            <person name="Jaffe D.B."/>
            <person name="Jagadeeshan S."/>
            <person name="Jeck W.R."/>
            <person name="Johnson J."/>
            <person name="Jones C.D."/>
            <person name="Jordan W.C."/>
            <person name="Karpen G.H."/>
            <person name="Kataoka E."/>
            <person name="Keightley P.D."/>
            <person name="Kheradpour P."/>
            <person name="Kirkness E.F."/>
            <person name="Koerich L.B."/>
            <person name="Kristiansen K."/>
            <person name="Kudrna D."/>
            <person name="Kulathinal R.J."/>
            <person name="Kumar S."/>
            <person name="Kwok R."/>
            <person name="Lander E."/>
            <person name="Langley C.H."/>
            <person name="Lapoint R."/>
            <person name="Lazzaro B.P."/>
            <person name="Lee S.J."/>
            <person name="Levesque L."/>
            <person name="Li R."/>
            <person name="Lin C.F."/>
            <person name="Lin M.F."/>
            <person name="Lindblad-Toh K."/>
            <person name="Llopart A."/>
            <person name="Long M."/>
            <person name="Low L."/>
            <person name="Lozovsky E."/>
            <person name="Lu J."/>
            <person name="Luo M."/>
            <person name="Machado C.A."/>
            <person name="Makalowski W."/>
            <person name="Marzo M."/>
            <person name="Matsuda M."/>
            <person name="Matzkin L."/>
            <person name="McAllister B."/>
            <person name="McBride C.S."/>
            <person name="McKernan B."/>
            <person name="McKernan K."/>
            <person name="Mendez-Lago M."/>
            <person name="Minx P."/>
            <person name="Mollenhauer M.U."/>
            <person name="Montooth K."/>
            <person name="Mount S.M."/>
            <person name="Mu X."/>
            <person name="Myers E."/>
            <person name="Negre B."/>
            <person name="Newfeld S."/>
            <person name="Nielsen R."/>
            <person name="Noor M.A."/>
            <person name="O'Grady P."/>
            <person name="Pachter L."/>
            <person name="Papaceit M."/>
            <person name="Parisi M.J."/>
            <person name="Parisi M."/>
            <person name="Parts L."/>
            <person name="Pedersen J.S."/>
            <person name="Pesole G."/>
            <person name="Phillippy A.M."/>
            <person name="Ponting C.P."/>
            <person name="Pop M."/>
            <person name="Porcelli D."/>
            <person name="Powell J.R."/>
            <person name="Prohaska S."/>
            <person name="Pruitt K."/>
            <person name="Puig M."/>
            <person name="Quesneville H."/>
            <person name="Ram K.R."/>
            <person name="Rand D."/>
            <person name="Rasmussen M.D."/>
            <person name="Reed L.K."/>
            <person name="Reenan R."/>
            <person name="Reily A."/>
            <person name="Remington K.A."/>
            <person name="Rieger T.T."/>
            <person name="Ritchie M.G."/>
            <person name="Robin C."/>
            <person name="Rogers Y.H."/>
            <person name="Rohde C."/>
            <person name="Rozas J."/>
            <person name="Rubenfield M.J."/>
            <person name="Ruiz A."/>
            <person name="Russo S."/>
            <person name="Salzberg S.L."/>
            <person name="Sanchez-Gracia A."/>
            <person name="Saranga D.J."/>
            <person name="Sato H."/>
            <person name="Schaeffer S.W."/>
            <person name="Schatz M.C."/>
            <person name="Schlenke T."/>
            <person name="Schwartz R."/>
            <person name="Segarra C."/>
            <person name="Singh R.S."/>
            <person name="Sirot L."/>
            <person name="Sirota M."/>
            <person name="Sisneros N.B."/>
            <person name="Smith C.D."/>
            <person name="Smith T.F."/>
            <person name="Spieth J."/>
            <person name="Stage D.E."/>
            <person name="Stark A."/>
            <person name="Stephan W."/>
            <person name="Strausberg R.L."/>
            <person name="Strempel S."/>
            <person name="Sturgill D."/>
            <person name="Sutton G."/>
            <person name="Sutton G.G."/>
            <person name="Tao W."/>
            <person name="Teichmann S."/>
            <person name="Tobari Y.N."/>
            <person name="Tomimura Y."/>
            <person name="Tsolas J.M."/>
            <person name="Valente V.L."/>
            <person name="Venter E."/>
            <person name="Venter J.C."/>
            <person name="Vicario S."/>
            <person name="Vieira F.G."/>
            <person name="Vilella A.J."/>
            <person name="Villasante A."/>
            <person name="Walenz B."/>
            <person name="Wang J."/>
            <person name="Wasserman M."/>
            <person name="Watts T."/>
            <person name="Wilson D."/>
            <person name="Wilson R.K."/>
            <person name="Wing R.A."/>
            <person name="Wolfner M.F."/>
            <person name="Wong A."/>
            <person name="Wong G.K."/>
            <person name="Wu C.I."/>
            <person name="Wu G."/>
            <person name="Yamamoto D."/>
            <person name="Yang H.P."/>
            <person name="Yang S.P."/>
            <person name="Yorke J.A."/>
            <person name="Yoshida K."/>
            <person name="Zdobnov E."/>
            <person name="Zhang P."/>
            <person name="Zhang Y."/>
            <person name="Zimin A.V."/>
            <person name="Baldwin J."/>
            <person name="Abdouelleil A."/>
            <person name="Abdulkadir J."/>
            <person name="Abebe A."/>
            <person name="Abera B."/>
            <person name="Abreu J."/>
            <person name="Acer S.C."/>
            <person name="Aftuck L."/>
            <person name="Alexander A."/>
            <person name="An P."/>
            <person name="Anderson E."/>
            <person name="Anderson S."/>
            <person name="Arachi H."/>
            <person name="Azer M."/>
            <person name="Bachantsang P."/>
            <person name="Barry A."/>
            <person name="Bayul T."/>
            <person name="Berlin A."/>
            <person name="Bessette D."/>
            <person name="Bloom T."/>
            <person name="Blye J."/>
            <person name="Boguslavskiy L."/>
            <person name="Bonnet C."/>
            <person name="Boukhgalter B."/>
            <person name="Bourzgui I."/>
            <person name="Brown A."/>
            <person name="Cahill P."/>
            <person name="Channer S."/>
            <person name="Cheshatsang Y."/>
            <person name="Chuda L."/>
            <person name="Citroen M."/>
            <person name="Collymore A."/>
            <person name="Cooke P."/>
            <person name="Costello M."/>
            <person name="D'Aco K."/>
            <person name="Daza R."/>
            <person name="De Haan G."/>
            <person name="DeGray S."/>
            <person name="DeMaso C."/>
            <person name="Dhargay N."/>
            <person name="Dooley K."/>
            <person name="Dooley E."/>
            <person name="Doricent M."/>
            <person name="Dorje P."/>
            <person name="Dorjee K."/>
            <person name="Dupes A."/>
            <person name="Elong R."/>
            <person name="Falk J."/>
            <person name="Farina A."/>
            <person name="Faro S."/>
            <person name="Ferguson D."/>
            <person name="Fisher S."/>
            <person name="Foley C.D."/>
            <person name="Franke A."/>
            <person name="Friedrich D."/>
            <person name="Gadbois L."/>
            <person name="Gearin G."/>
            <person name="Gearin C.R."/>
            <person name="Giannoukos G."/>
            <person name="Goode T."/>
            <person name="Graham J."/>
            <person name="Grandbois E."/>
            <person name="Grewal S."/>
            <person name="Gyaltsen K."/>
            <person name="Hafez N."/>
            <person name="Hagos B."/>
            <person name="Hall J."/>
            <person name="Henson C."/>
            <person name="Hollinger A."/>
            <person name="Honan T."/>
            <person name="Huard M.D."/>
            <person name="Hughes L."/>
            <person name="Hurhula B."/>
            <person name="Husby M.E."/>
            <person name="Kamat A."/>
            <person name="Kanga B."/>
            <person name="Kashin S."/>
            <person name="Khazanovich D."/>
            <person name="Kisner P."/>
            <person name="Lance K."/>
            <person name="Lara M."/>
            <person name="Lee W."/>
            <person name="Lennon N."/>
            <person name="Letendre F."/>
            <person name="LeVine R."/>
            <person name="Lipovsky A."/>
            <person name="Liu X."/>
            <person name="Liu J."/>
            <person name="Liu S."/>
            <person name="Lokyitsang T."/>
            <person name="Lokyitsang Y."/>
            <person name="Lubonja R."/>
            <person name="Lui A."/>
            <person name="MacDonald P."/>
            <person name="Magnisalis V."/>
            <person name="Maru K."/>
            <person name="Matthews C."/>
            <person name="McCusker W."/>
            <person name="McDonough S."/>
            <person name="Mehta T."/>
            <person name="Meldrim J."/>
            <person name="Meneus L."/>
            <person name="Mihai O."/>
            <person name="Mihalev A."/>
            <person name="Mihova T."/>
            <person name="Mittelman R."/>
            <person name="Mlenga V."/>
            <person name="Montmayeur A."/>
            <person name="Mulrain L."/>
            <person name="Navidi A."/>
            <person name="Naylor J."/>
            <person name="Negash T."/>
            <person name="Nguyen T."/>
            <person name="Nguyen N."/>
            <person name="Nicol R."/>
            <person name="Norbu C."/>
            <person name="Norbu N."/>
            <person name="Novod N."/>
            <person name="O'Neill B."/>
            <person name="Osman S."/>
            <person name="Markiewicz E."/>
            <person name="Oyono O.L."/>
            <person name="Patti C."/>
            <person name="Phunkhang P."/>
            <person name="Pierre F."/>
            <person name="Priest M."/>
            <person name="Raghuraman S."/>
            <person name="Rege F."/>
            <person name="Reyes R."/>
            <person name="Rise C."/>
            <person name="Rogov P."/>
            <person name="Ross K."/>
            <person name="Ryan E."/>
            <person name="Settipalli S."/>
            <person name="Shea T."/>
            <person name="Sherpa N."/>
            <person name="Shi L."/>
            <person name="Shih D."/>
            <person name="Sparrow T."/>
            <person name="Spaulding J."/>
            <person name="Stalker J."/>
            <person name="Stange-Thomann N."/>
            <person name="Stavropoulos S."/>
            <person name="Stone C."/>
            <person name="Strader C."/>
            <person name="Tesfaye S."/>
            <person name="Thomson T."/>
            <person name="Thoulutsang Y."/>
            <person name="Thoulutsang D."/>
            <person name="Topham K."/>
            <person name="Topping I."/>
            <person name="Tsamla T."/>
            <person name="Vassiliev H."/>
            <person name="Vo A."/>
            <person name="Wangchuk T."/>
            <person name="Wangdi T."/>
            <person name="Weiand M."/>
            <person name="Wilkinson J."/>
            <person name="Wilson A."/>
            <person name="Yadav S."/>
            <person name="Young G."/>
            <person name="Yu Q."/>
            <person name="Zembek L."/>
            <person name="Zhong D."/>
            <person name="Zimmer A."/>
            <person name="Zwirko Z."/>
            <person name="Jaffe D.B."/>
            <person name="Alvarez P."/>
            <person name="Brockman W."/>
            <person name="Butler J."/>
            <person name="Chin C."/>
            <person name="Gnerre S."/>
            <person name="Grabherr M."/>
            <person name="Kleber M."/>
            <person name="Mauceli E."/>
            <person name="MacCallum I."/>
        </authorList>
    </citation>
    <scope>NUCLEOTIDE SEQUENCE [LARGE SCALE GENOMIC DNA]</scope>
    <source>
        <strain evidence="7">Tucson 15287-2541.00</strain>
    </source>
</reference>
<dbReference type="PROSITE" id="PS50263">
    <property type="entry name" value="CN_HYDROLASE"/>
    <property type="match status" value="1"/>
</dbReference>
<dbReference type="GO" id="GO:0047708">
    <property type="term" value="F:biotinidase activity"/>
    <property type="evidence" value="ECO:0007669"/>
    <property type="project" value="EnsemblMetazoa"/>
</dbReference>
<evidence type="ECO:0000256" key="4">
    <source>
        <dbReference type="SAM" id="SignalP"/>
    </source>
</evidence>